<gene>
    <name evidence="1" type="ORF">H9761_03240</name>
</gene>
<reference evidence="1" key="1">
    <citation type="journal article" date="2021" name="PeerJ">
        <title>Extensive microbial diversity within the chicken gut microbiome revealed by metagenomics and culture.</title>
        <authorList>
            <person name="Gilroy R."/>
            <person name="Ravi A."/>
            <person name="Getino M."/>
            <person name="Pursley I."/>
            <person name="Horton D.L."/>
            <person name="Alikhan N.F."/>
            <person name="Baker D."/>
            <person name="Gharbi K."/>
            <person name="Hall N."/>
            <person name="Watson M."/>
            <person name="Adriaenssens E.M."/>
            <person name="Foster-Nyarko E."/>
            <person name="Jarju S."/>
            <person name="Secka A."/>
            <person name="Antonio M."/>
            <person name="Oren A."/>
            <person name="Chaudhuri R.R."/>
            <person name="La Ragione R."/>
            <person name="Hildebrand F."/>
            <person name="Pallen M.J."/>
        </authorList>
    </citation>
    <scope>NUCLEOTIDE SEQUENCE</scope>
    <source>
        <strain evidence="1">USAMLcec2-132</strain>
    </source>
</reference>
<evidence type="ECO:0000313" key="2">
    <source>
        <dbReference type="Proteomes" id="UP000823891"/>
    </source>
</evidence>
<dbReference type="Proteomes" id="UP000823891">
    <property type="component" value="Unassembled WGS sequence"/>
</dbReference>
<reference evidence="1" key="2">
    <citation type="submission" date="2021-04" db="EMBL/GenBank/DDBJ databases">
        <authorList>
            <person name="Gilroy R."/>
        </authorList>
    </citation>
    <scope>NUCLEOTIDE SEQUENCE</scope>
    <source>
        <strain evidence="1">USAMLcec2-132</strain>
    </source>
</reference>
<organism evidence="1 2">
    <name type="scientific">Candidatus Eisenbergiella merdavium</name>
    <dbReference type="NCBI Taxonomy" id="2838551"/>
    <lineage>
        <taxon>Bacteria</taxon>
        <taxon>Bacillati</taxon>
        <taxon>Bacillota</taxon>
        <taxon>Clostridia</taxon>
        <taxon>Lachnospirales</taxon>
        <taxon>Lachnospiraceae</taxon>
        <taxon>Eisenbergiella</taxon>
    </lineage>
</organism>
<evidence type="ECO:0000313" key="1">
    <source>
        <dbReference type="EMBL" id="HJC22702.1"/>
    </source>
</evidence>
<dbReference type="EMBL" id="DWWS01000015">
    <property type="protein sequence ID" value="HJC22702.1"/>
    <property type="molecule type" value="Genomic_DNA"/>
</dbReference>
<comment type="caution">
    <text evidence="1">The sequence shown here is derived from an EMBL/GenBank/DDBJ whole genome shotgun (WGS) entry which is preliminary data.</text>
</comment>
<sequence length="217" mass="25001">MKNLLICQSSEYDCGPVSLINGIRYLFEREEIFPDLIKFIMLYCMDTYNSEGELCKRGTSAAAMNFITNWMNHFSETRRFPIHCEFVSGQDVVVEKGSRIYEALNEGAAVVLHVFLEVAHYVLLTGIEGDKALLFDPYYEEEGTPEFDAEYYTEGIFFINDQPKKANRAVTLERINRFTKGYYEMGEYACREAVIMRNTSIRKAGPEPENPQQTADR</sequence>
<accession>A0A9D2NC27</accession>
<dbReference type="AlphaFoldDB" id="A0A9D2NC27"/>
<protein>
    <submittedName>
        <fullName evidence="1">Peptidase C39</fullName>
    </submittedName>
</protein>
<name>A0A9D2NC27_9FIRM</name>
<proteinExistence type="predicted"/>